<gene>
    <name evidence="4" type="ORF">DHA2_152222</name>
</gene>
<keyword evidence="2" id="KW-0175">Coiled coil</keyword>
<keyword evidence="1" id="KW-0040">ANK repeat</keyword>
<name>V6TA15_GIAIN</name>
<dbReference type="PANTHER" id="PTHR24184">
    <property type="entry name" value="SI:CH211-189E2.2"/>
    <property type="match status" value="1"/>
</dbReference>
<feature type="repeat" description="ANK" evidence="1">
    <location>
        <begin position="851"/>
        <end position="883"/>
    </location>
</feature>
<dbReference type="InterPro" id="IPR036770">
    <property type="entry name" value="Ankyrin_rpt-contain_sf"/>
</dbReference>
<dbReference type="Gene3D" id="1.25.40.20">
    <property type="entry name" value="Ankyrin repeat-containing domain"/>
    <property type="match status" value="2"/>
</dbReference>
<feature type="coiled-coil region" evidence="2">
    <location>
        <begin position="278"/>
        <end position="333"/>
    </location>
</feature>
<protein>
    <submittedName>
        <fullName evidence="4">Ankyrin repeat protein</fullName>
    </submittedName>
</protein>
<organism evidence="4 5">
    <name type="scientific">Giardia intestinalis</name>
    <name type="common">Giardia lamblia</name>
    <dbReference type="NCBI Taxonomy" id="5741"/>
    <lineage>
        <taxon>Eukaryota</taxon>
        <taxon>Metamonada</taxon>
        <taxon>Diplomonadida</taxon>
        <taxon>Hexamitidae</taxon>
        <taxon>Giardiinae</taxon>
        <taxon>Giardia</taxon>
    </lineage>
</organism>
<evidence type="ECO:0000313" key="5">
    <source>
        <dbReference type="Proteomes" id="UP000018320"/>
    </source>
</evidence>
<accession>V6TA15</accession>
<dbReference type="VEuPathDB" id="GiardiaDB:QR46_3228"/>
<feature type="repeat" description="ANK" evidence="1">
    <location>
        <begin position="35"/>
        <end position="67"/>
    </location>
</feature>
<dbReference type="SMART" id="SM00248">
    <property type="entry name" value="ANK"/>
    <property type="match status" value="10"/>
</dbReference>
<dbReference type="AlphaFoldDB" id="V6TA15"/>
<dbReference type="VEuPathDB" id="GiardiaDB:DHA2_152222"/>
<feature type="compositionally biased region" description="Low complexity" evidence="3">
    <location>
        <begin position="737"/>
        <end position="748"/>
    </location>
</feature>
<evidence type="ECO:0000256" key="3">
    <source>
        <dbReference type="SAM" id="MobiDB-lite"/>
    </source>
</evidence>
<dbReference type="VEuPathDB" id="GiardiaDB:GL50581_1478"/>
<dbReference type="Pfam" id="PF12796">
    <property type="entry name" value="Ank_2"/>
    <property type="match status" value="4"/>
</dbReference>
<dbReference type="InterPro" id="IPR002110">
    <property type="entry name" value="Ankyrin_rpt"/>
</dbReference>
<dbReference type="Proteomes" id="UP000018320">
    <property type="component" value="Unassembled WGS sequence"/>
</dbReference>
<reference evidence="4 5" key="2">
    <citation type="journal article" date="2013" name="Genome Biol. Evol.">
        <title>Genome sequencing of Giardia lamblia genotypes A2 and B isolates (DH and GS) and comparative analysis with the genomes of genotypes A1 and E (WB and Pig).</title>
        <authorList>
            <person name="Adam R.D."/>
            <person name="Dahlstrom E.W."/>
            <person name="Martens C.A."/>
            <person name="Bruno D.P."/>
            <person name="Barbian K.D."/>
            <person name="Ricklefs S.M."/>
            <person name="Hernandez M.M."/>
            <person name="Narla N.P."/>
            <person name="Patel R.B."/>
            <person name="Porcella S.F."/>
            <person name="Nash T.E."/>
        </authorList>
    </citation>
    <scope>NUCLEOTIDE SEQUENCE [LARGE SCALE GENOMIC DNA]</scope>
    <source>
        <strain evidence="4 5">DH</strain>
    </source>
</reference>
<feature type="repeat" description="ANK" evidence="1">
    <location>
        <begin position="949"/>
        <end position="971"/>
    </location>
</feature>
<evidence type="ECO:0000256" key="2">
    <source>
        <dbReference type="SAM" id="Coils"/>
    </source>
</evidence>
<feature type="coiled-coil region" evidence="2">
    <location>
        <begin position="467"/>
        <end position="494"/>
    </location>
</feature>
<proteinExistence type="predicted"/>
<dbReference type="PANTHER" id="PTHR24184:SF11">
    <property type="entry name" value="ANKYRIN REPEAT AND SOCS BOX CONTAINING 3"/>
    <property type="match status" value="1"/>
</dbReference>
<dbReference type="VEuPathDB" id="GiardiaDB:GL50803_0013735"/>
<dbReference type="EMBL" id="AHGT01000090">
    <property type="protein sequence ID" value="ESU35272.1"/>
    <property type="molecule type" value="Genomic_DNA"/>
</dbReference>
<reference evidence="5" key="1">
    <citation type="submission" date="2012-02" db="EMBL/GenBank/DDBJ databases">
        <title>Genome sequencing of Giardia lamblia Genotypes A2 and B isolates (DH and GS) and comparative analysis with the genomes of Genotypes A1 and E (WB and Pig).</title>
        <authorList>
            <person name="Adam R."/>
            <person name="Dahlstrom E."/>
            <person name="Martens C."/>
            <person name="Bruno D."/>
            <person name="Barbian K."/>
            <person name="Porcella S.F."/>
            <person name="Nash T."/>
        </authorList>
    </citation>
    <scope>NUCLEOTIDE SEQUENCE</scope>
    <source>
        <strain evidence="5">DH</strain>
    </source>
</reference>
<feature type="region of interest" description="Disordered" evidence="3">
    <location>
        <begin position="721"/>
        <end position="781"/>
    </location>
</feature>
<comment type="caution">
    <text evidence="4">The sequence shown here is derived from an EMBL/GenBank/DDBJ whole genome shotgun (WGS) entry which is preliminary data.</text>
</comment>
<dbReference type="SUPFAM" id="SSF48403">
    <property type="entry name" value="Ankyrin repeat"/>
    <property type="match status" value="2"/>
</dbReference>
<evidence type="ECO:0000256" key="1">
    <source>
        <dbReference type="PROSITE-ProRule" id="PRU00023"/>
    </source>
</evidence>
<evidence type="ECO:0000313" key="4">
    <source>
        <dbReference type="EMBL" id="ESU35272.1"/>
    </source>
</evidence>
<feature type="coiled-coil region" evidence="2">
    <location>
        <begin position="553"/>
        <end position="614"/>
    </location>
</feature>
<sequence length="1118" mass="125198">MEPMDKLAWFEAAYSGDTEFIRLNRNKFRKTVDRWGRTALMYAARAGHSEILELLLPDEVGLISNDGMTALVASLKNDYIDIFVHLYPLEQKLSSKGQSLTTLSITYNAPRCLRFLLENEYMEDVRGADGKTALELALTRGHFKAVRILMSKFTYSWQSLNKASLFVKRQNLAEFEELVVRHFGEALPEYIKKNSNGHIFTVTNESPNLEASDTHSSVDSFDIFSDNLTPQLDTISPPITDAPVKLQVQTSAPLPKPKPDRAPSLVKTIASTSTSDLVDKLQLQNSELKSKQTEEKNLIETMQQHLSDFQRIKAEMREKLQLSLSTIEDQKREIYVLRVALRAKIAAITEGTDESVSNNIISMGDEELSINNVEDLLTIMERTKYVDDDTGVEKDVQIAMLEERLREKQNKISMLEKKTDTLGRDVTTQYNLDDALTSITYVNTGVQVHDCIEDNLMENLNISKATIEELTTRLAESSQRNAALKEQLSNLEHSTRDAAADGVLETSVRVMEYELSKLKSSNALLAQNLKKAMESEPKYVAMEMEQNVLMQKLANAEESNKRMMGELAGYQERIAALESTLSEERTMKTANAEVSLLQKKNRALESQMQSIKRSLISYGSVERSYRIEQENIANKYKVLLHKYESIRAAYIQLELKHQLVEKELNTCRTYRTFQSTINSTHRPPVINPFARSHVTRSAQLTQESLNMSDLISLPVENLDGNQGDVHRSHTVASAWRSPSLDGSPSPLLQRGHYSAKQSSGSGRERGVKSVQIPRSYQPVGRNSFDHQISSLPTMPIVSTSPSKLESILSEKLTKSMVYASNVPTDLMTSVVNGDREKFYANLSLAGEAMENGVTALMLAAEHNEPEFARLLIQCEAGLSRADGRRAIDIAISAQNYAIADMLIPYEGYSSEELVRIGGRKTELMEAAMRNDIVRVYCFRHVQGGLRDMSGCTALMYAAERGHADTIRILLDIEKKITNTQGATALMLAAVNNKVDAVNMLKGAEARMRNQEHHTALMLATRANHPMIVEALIELEGGMCVETAGLVGSRVTALMYAAYYGYGMCVSLLAPREHSLVDKNGLTALDWAINCHKSVDPTCKNRIIQILQQYILTPTEQYP</sequence>
<dbReference type="PROSITE" id="PS50297">
    <property type="entry name" value="ANK_REP_REGION"/>
    <property type="match status" value="2"/>
</dbReference>
<dbReference type="PROSITE" id="PS50088">
    <property type="entry name" value="ANK_REPEAT"/>
    <property type="match status" value="3"/>
</dbReference>